<dbReference type="SMART" id="SM00368">
    <property type="entry name" value="LRR_RI"/>
    <property type="match status" value="4"/>
</dbReference>
<dbReference type="SUPFAM" id="SSF52047">
    <property type="entry name" value="RNI-like"/>
    <property type="match status" value="1"/>
</dbReference>
<reference evidence="1 2" key="1">
    <citation type="submission" date="2019-07" db="EMBL/GenBank/DDBJ databases">
        <title>Genomics analysis of Aphanomyces spp. identifies a new class of oomycete effector associated with host adaptation.</title>
        <authorList>
            <person name="Gaulin E."/>
        </authorList>
    </citation>
    <scope>NUCLEOTIDE SEQUENCE [LARGE SCALE GENOMIC DNA]</scope>
    <source>
        <strain evidence="1 2">ATCC 201684</strain>
    </source>
</reference>
<dbReference type="InterPro" id="IPR032675">
    <property type="entry name" value="LRR_dom_sf"/>
</dbReference>
<gene>
    <name evidence="1" type="ORF">Ae201684_014071</name>
</gene>
<protein>
    <submittedName>
        <fullName evidence="1">Uncharacterized protein</fullName>
    </submittedName>
</protein>
<dbReference type="InterPro" id="IPR027038">
    <property type="entry name" value="RanGap"/>
</dbReference>
<dbReference type="Proteomes" id="UP000481153">
    <property type="component" value="Unassembled WGS sequence"/>
</dbReference>
<dbReference type="GO" id="GO:0048471">
    <property type="term" value="C:perinuclear region of cytoplasm"/>
    <property type="evidence" value="ECO:0007669"/>
    <property type="project" value="TreeGrafter"/>
</dbReference>
<sequence length="231" mass="25026">MTDLTITNAELSDENIIGLAKGLPNSNLKTLNLKLNYFGPEGYQAIMQGLAESNVTEVSFICCDITTPIFEIIGNTIGDTKLKILRLCDNYIEEEGYKVLLPGIGRSQLEVLDMAISFVSDQEIPALAAGLPLTKLTTVILEGNNISDVGASLLAEAMAQSPHLCHISLANNQITDHGVSLFVDQLSGRAPTTLNFQCNKFALDDSKLNELRQIMIETAASQGHTLKLDCE</sequence>
<evidence type="ECO:0000313" key="1">
    <source>
        <dbReference type="EMBL" id="KAF0727960.1"/>
    </source>
</evidence>
<evidence type="ECO:0000313" key="2">
    <source>
        <dbReference type="Proteomes" id="UP000481153"/>
    </source>
</evidence>
<dbReference type="GO" id="GO:0005829">
    <property type="term" value="C:cytosol"/>
    <property type="evidence" value="ECO:0007669"/>
    <property type="project" value="TreeGrafter"/>
</dbReference>
<dbReference type="GO" id="GO:0006913">
    <property type="term" value="P:nucleocytoplasmic transport"/>
    <property type="evidence" value="ECO:0007669"/>
    <property type="project" value="TreeGrafter"/>
</dbReference>
<organism evidence="1 2">
    <name type="scientific">Aphanomyces euteiches</name>
    <dbReference type="NCBI Taxonomy" id="100861"/>
    <lineage>
        <taxon>Eukaryota</taxon>
        <taxon>Sar</taxon>
        <taxon>Stramenopiles</taxon>
        <taxon>Oomycota</taxon>
        <taxon>Saprolegniomycetes</taxon>
        <taxon>Saprolegniales</taxon>
        <taxon>Verrucalvaceae</taxon>
        <taxon>Aphanomyces</taxon>
    </lineage>
</organism>
<dbReference type="VEuPathDB" id="FungiDB:AeMF1_004185"/>
<dbReference type="GO" id="GO:0005096">
    <property type="term" value="F:GTPase activator activity"/>
    <property type="evidence" value="ECO:0007669"/>
    <property type="project" value="InterPro"/>
</dbReference>
<dbReference type="InterPro" id="IPR001611">
    <property type="entry name" value="Leu-rich_rpt"/>
</dbReference>
<dbReference type="GO" id="GO:0005634">
    <property type="term" value="C:nucleus"/>
    <property type="evidence" value="ECO:0007669"/>
    <property type="project" value="TreeGrafter"/>
</dbReference>
<proteinExistence type="predicted"/>
<dbReference type="AlphaFoldDB" id="A0A6G0WL14"/>
<dbReference type="EMBL" id="VJMJ01000184">
    <property type="protein sequence ID" value="KAF0727960.1"/>
    <property type="molecule type" value="Genomic_DNA"/>
</dbReference>
<accession>A0A6G0WL14</accession>
<dbReference type="PANTHER" id="PTHR24113:SF15">
    <property type="entry name" value="NACHT DOMAIN-CONTAINING PROTEIN"/>
    <property type="match status" value="1"/>
</dbReference>
<name>A0A6G0WL14_9STRA</name>
<dbReference type="Gene3D" id="3.80.10.10">
    <property type="entry name" value="Ribonuclease Inhibitor"/>
    <property type="match status" value="1"/>
</dbReference>
<comment type="caution">
    <text evidence="1">The sequence shown here is derived from an EMBL/GenBank/DDBJ whole genome shotgun (WGS) entry which is preliminary data.</text>
</comment>
<dbReference type="GO" id="GO:0031267">
    <property type="term" value="F:small GTPase binding"/>
    <property type="evidence" value="ECO:0007669"/>
    <property type="project" value="TreeGrafter"/>
</dbReference>
<dbReference type="Pfam" id="PF13516">
    <property type="entry name" value="LRR_6"/>
    <property type="match status" value="3"/>
</dbReference>
<dbReference type="PANTHER" id="PTHR24113">
    <property type="entry name" value="RAN GTPASE-ACTIVATING PROTEIN 1"/>
    <property type="match status" value="1"/>
</dbReference>
<keyword evidence="2" id="KW-1185">Reference proteome</keyword>